<dbReference type="AlphaFoldDB" id="A0A1G8IGR4"/>
<reference evidence="2 3" key="1">
    <citation type="submission" date="2016-10" db="EMBL/GenBank/DDBJ databases">
        <authorList>
            <person name="de Groot N.N."/>
        </authorList>
    </citation>
    <scope>NUCLEOTIDE SEQUENCE [LARGE SCALE GENOMIC DNA]</scope>
    <source>
        <strain evidence="2 3">DSM 21632</strain>
    </source>
</reference>
<name>A0A1G8IGR4_9BACI</name>
<protein>
    <submittedName>
        <fullName evidence="2">Uncharacterized protein</fullName>
    </submittedName>
</protein>
<feature type="region of interest" description="Disordered" evidence="1">
    <location>
        <begin position="1"/>
        <end position="38"/>
    </location>
</feature>
<dbReference type="STRING" id="568899.SAMN05192534_12415"/>
<dbReference type="OrthoDB" id="2931934at2"/>
<proteinExistence type="predicted"/>
<organism evidence="2 3">
    <name type="scientific">Alteribacillus persepolensis</name>
    <dbReference type="NCBI Taxonomy" id="568899"/>
    <lineage>
        <taxon>Bacteria</taxon>
        <taxon>Bacillati</taxon>
        <taxon>Bacillota</taxon>
        <taxon>Bacilli</taxon>
        <taxon>Bacillales</taxon>
        <taxon>Bacillaceae</taxon>
        <taxon>Alteribacillus</taxon>
    </lineage>
</organism>
<dbReference type="EMBL" id="FNDK01000024">
    <property type="protein sequence ID" value="SDI18083.1"/>
    <property type="molecule type" value="Genomic_DNA"/>
</dbReference>
<evidence type="ECO:0000313" key="3">
    <source>
        <dbReference type="Proteomes" id="UP000199163"/>
    </source>
</evidence>
<sequence length="80" mass="9258">MIDAHKMSRGDVPMTDNHEDMSMEYTSGNTKVRIVDPGEVPKEKVDRILKEAHQIGWSIWCDLSPEKQKELNEKYAKRAD</sequence>
<dbReference type="Proteomes" id="UP000199163">
    <property type="component" value="Unassembled WGS sequence"/>
</dbReference>
<gene>
    <name evidence="2" type="ORF">SAMN05192534_12415</name>
</gene>
<accession>A0A1G8IGR4</accession>
<evidence type="ECO:0000313" key="2">
    <source>
        <dbReference type="EMBL" id="SDI18083.1"/>
    </source>
</evidence>
<dbReference type="RefSeq" id="WP_091275721.1">
    <property type="nucleotide sequence ID" value="NZ_FNDK01000024.1"/>
</dbReference>
<evidence type="ECO:0000256" key="1">
    <source>
        <dbReference type="SAM" id="MobiDB-lite"/>
    </source>
</evidence>
<keyword evidence="3" id="KW-1185">Reference proteome</keyword>